<evidence type="ECO:0000313" key="11">
    <source>
        <dbReference type="Proteomes" id="UP000078046"/>
    </source>
</evidence>
<dbReference type="PANTHER" id="PTHR23417:SF16">
    <property type="entry name" value="TRNA (GUANINE-N(7)-)-METHYLTRANSFERASE"/>
    <property type="match status" value="1"/>
</dbReference>
<keyword evidence="4 9" id="KW-0808">Transferase</keyword>
<dbReference type="InterPro" id="IPR003358">
    <property type="entry name" value="tRNA_(Gua-N-7)_MeTrfase_Trmb"/>
</dbReference>
<feature type="binding site" evidence="9">
    <location>
        <begin position="122"/>
        <end position="123"/>
    </location>
    <ligand>
        <name>S-adenosyl-L-methionine</name>
        <dbReference type="ChEBI" id="CHEBI:59789"/>
    </ligand>
</feature>
<dbReference type="GO" id="GO:0043527">
    <property type="term" value="C:tRNA methyltransferase complex"/>
    <property type="evidence" value="ECO:0007669"/>
    <property type="project" value="TreeGrafter"/>
</dbReference>
<reference evidence="10 11" key="1">
    <citation type="submission" date="2016-04" db="EMBL/GenBank/DDBJ databases">
        <title>The genome of Intoshia linei affirms orthonectids as highly simplified spiralians.</title>
        <authorList>
            <person name="Mikhailov K.V."/>
            <person name="Slusarev G.S."/>
            <person name="Nikitin M.A."/>
            <person name="Logacheva M.D."/>
            <person name="Penin A."/>
            <person name="Aleoshin V."/>
            <person name="Panchin Y.V."/>
        </authorList>
    </citation>
    <scope>NUCLEOTIDE SEQUENCE [LARGE SCALE GENOMIC DNA]</scope>
    <source>
        <strain evidence="10">Intl2013</strain>
        <tissue evidence="10">Whole animal</tissue>
    </source>
</reference>
<dbReference type="UniPathway" id="UPA00989"/>
<dbReference type="GO" id="GO:0008176">
    <property type="term" value="F:tRNA (guanine(46)-N7)-methyltransferase activity"/>
    <property type="evidence" value="ECO:0007669"/>
    <property type="project" value="UniProtKB-UniRule"/>
</dbReference>
<keyword evidence="2 9" id="KW-0820">tRNA-binding</keyword>
<dbReference type="EC" id="2.1.1.33" evidence="9"/>
<feature type="binding site" evidence="9">
    <location>
        <begin position="220"/>
        <end position="222"/>
    </location>
    <ligand>
        <name>S-adenosyl-L-methionine</name>
        <dbReference type="ChEBI" id="CHEBI:59789"/>
    </ligand>
</feature>
<dbReference type="InterPro" id="IPR025763">
    <property type="entry name" value="Trm8_euk"/>
</dbReference>
<comment type="subcellular location">
    <subcellularLocation>
        <location evidence="9">Nucleus</location>
    </subcellularLocation>
</comment>
<feature type="active site" evidence="9">
    <location>
        <position position="145"/>
    </location>
</feature>
<dbReference type="PANTHER" id="PTHR23417">
    <property type="entry name" value="3-DEOXY-D-MANNO-OCTULOSONIC-ACID TRANSFERASE/TRNA GUANINE-N 7 - -METHYLTRANSFERASE"/>
    <property type="match status" value="1"/>
</dbReference>
<dbReference type="CDD" id="cd02440">
    <property type="entry name" value="AdoMet_MTases"/>
    <property type="match status" value="1"/>
</dbReference>
<dbReference type="Gene3D" id="3.40.50.150">
    <property type="entry name" value="Vaccinia Virus protein VP39"/>
    <property type="match status" value="1"/>
</dbReference>
<comment type="function">
    <text evidence="9">Catalyzes the formation of N(7)-methylguanine at position 46 (m7G46) in tRNA.</text>
</comment>
<dbReference type="InterPro" id="IPR029063">
    <property type="entry name" value="SAM-dependent_MTases_sf"/>
</dbReference>
<evidence type="ECO:0000256" key="3">
    <source>
        <dbReference type="ARBA" id="ARBA00022603"/>
    </source>
</evidence>
<dbReference type="SUPFAM" id="SSF53335">
    <property type="entry name" value="S-adenosyl-L-methionine-dependent methyltransferases"/>
    <property type="match status" value="1"/>
</dbReference>
<keyword evidence="3 9" id="KW-0489">Methyltransferase</keyword>
<name>A0A177B6E8_9BILA</name>
<evidence type="ECO:0000256" key="2">
    <source>
        <dbReference type="ARBA" id="ARBA00022555"/>
    </source>
</evidence>
<comment type="similarity">
    <text evidence="9">Belongs to the class I-like SAM-binding methyltransferase superfamily. TrmB family.</text>
</comment>
<evidence type="ECO:0000256" key="9">
    <source>
        <dbReference type="HAMAP-Rule" id="MF_03055"/>
    </source>
</evidence>
<feature type="binding site" evidence="9">
    <location>
        <position position="68"/>
    </location>
    <ligand>
        <name>S-adenosyl-L-methionine</name>
        <dbReference type="ChEBI" id="CHEBI:59789"/>
    </ligand>
</feature>
<dbReference type="Proteomes" id="UP000078046">
    <property type="component" value="Unassembled WGS sequence"/>
</dbReference>
<dbReference type="PROSITE" id="PS51625">
    <property type="entry name" value="SAM_MT_TRMB"/>
    <property type="match status" value="1"/>
</dbReference>
<evidence type="ECO:0000313" key="10">
    <source>
        <dbReference type="EMBL" id="OAF69700.1"/>
    </source>
</evidence>
<keyword evidence="8 9" id="KW-0539">Nucleus</keyword>
<feature type="binding site" evidence="9">
    <location>
        <begin position="91"/>
        <end position="92"/>
    </location>
    <ligand>
        <name>S-adenosyl-L-methionine</name>
        <dbReference type="ChEBI" id="CHEBI:59789"/>
    </ligand>
</feature>
<evidence type="ECO:0000256" key="6">
    <source>
        <dbReference type="ARBA" id="ARBA00022694"/>
    </source>
</evidence>
<dbReference type="EMBL" id="LWCA01000241">
    <property type="protein sequence ID" value="OAF69700.1"/>
    <property type="molecule type" value="Genomic_DNA"/>
</dbReference>
<proteinExistence type="inferred from homology"/>
<evidence type="ECO:0000256" key="7">
    <source>
        <dbReference type="ARBA" id="ARBA00022884"/>
    </source>
</evidence>
<gene>
    <name evidence="10" type="ORF">A3Q56_02543</name>
</gene>
<comment type="pathway">
    <text evidence="9">tRNA modification; N(7)-methylguanine-tRNA biosynthesis.</text>
</comment>
<comment type="catalytic activity">
    <reaction evidence="1 9">
        <text>guanosine(46) in tRNA + S-adenosyl-L-methionine = N(7)-methylguanosine(46) in tRNA + S-adenosyl-L-homocysteine</text>
        <dbReference type="Rhea" id="RHEA:42708"/>
        <dbReference type="Rhea" id="RHEA-COMP:10188"/>
        <dbReference type="Rhea" id="RHEA-COMP:10189"/>
        <dbReference type="ChEBI" id="CHEBI:57856"/>
        <dbReference type="ChEBI" id="CHEBI:59789"/>
        <dbReference type="ChEBI" id="CHEBI:74269"/>
        <dbReference type="ChEBI" id="CHEBI:74480"/>
        <dbReference type="EC" id="2.1.1.33"/>
    </reaction>
</comment>
<protein>
    <recommendedName>
        <fullName evidence="9">tRNA (guanine-N(7)-)-methyltransferase</fullName>
        <ecNumber evidence="9">2.1.1.33</ecNumber>
    </recommendedName>
    <alternativeName>
        <fullName evidence="9">tRNA (guanine(46)-N(7))-methyltransferase</fullName>
    </alternativeName>
    <alternativeName>
        <fullName evidence="9">tRNA(m7G46)-methyltransferase</fullName>
    </alternativeName>
</protein>
<dbReference type="OrthoDB" id="47276at2759"/>
<evidence type="ECO:0000256" key="5">
    <source>
        <dbReference type="ARBA" id="ARBA00022691"/>
    </source>
</evidence>
<dbReference type="GO" id="GO:0005634">
    <property type="term" value="C:nucleus"/>
    <property type="evidence" value="ECO:0007669"/>
    <property type="project" value="UniProtKB-SubCell"/>
</dbReference>
<dbReference type="AlphaFoldDB" id="A0A177B6E8"/>
<keyword evidence="6 9" id="KW-0819">tRNA processing</keyword>
<keyword evidence="11" id="KW-1185">Reference proteome</keyword>
<evidence type="ECO:0000256" key="4">
    <source>
        <dbReference type="ARBA" id="ARBA00022679"/>
    </source>
</evidence>
<accession>A0A177B6E8</accession>
<dbReference type="GO" id="GO:0000049">
    <property type="term" value="F:tRNA binding"/>
    <property type="evidence" value="ECO:0007669"/>
    <property type="project" value="UniProtKB-UniRule"/>
</dbReference>
<sequence length="243" mass="28946">MELNEKVIRDKSNKLKKPKRKLFRQHAHDNPLLKNFNHYKPKLNESVELDLFFNKPLIDDKITVIDVGCGYGAFLVKLSQLFPKKLCLGLEIRSKVYQYTKLLVESHKSNDMCHNIGVCRTNVMLHISNMFQKNQLEHIFILYPDPHFKACKRRMRIISDCMVAEYAYLLKKGGLIYNVTDVEEYHEYAKTVFSRNKLFDRMDQEMKEYKEIFHIIKYATDESQKLNKRSTKPTRFGLIYRRI</sequence>
<keyword evidence="5 9" id="KW-0949">S-adenosyl-L-methionine</keyword>
<feature type="binding site" evidence="9">
    <location>
        <position position="142"/>
    </location>
    <ligand>
        <name>S-adenosyl-L-methionine</name>
        <dbReference type="ChEBI" id="CHEBI:59789"/>
    </ligand>
</feature>
<keyword evidence="7 9" id="KW-0694">RNA-binding</keyword>
<dbReference type="Pfam" id="PF02390">
    <property type="entry name" value="Methyltransf_4"/>
    <property type="match status" value="1"/>
</dbReference>
<organism evidence="10 11">
    <name type="scientific">Intoshia linei</name>
    <dbReference type="NCBI Taxonomy" id="1819745"/>
    <lineage>
        <taxon>Eukaryota</taxon>
        <taxon>Metazoa</taxon>
        <taxon>Spiralia</taxon>
        <taxon>Lophotrochozoa</taxon>
        <taxon>Mesozoa</taxon>
        <taxon>Orthonectida</taxon>
        <taxon>Rhopaluridae</taxon>
        <taxon>Intoshia</taxon>
    </lineage>
</organism>
<dbReference type="HAMAP" id="MF_03055">
    <property type="entry name" value="tRNA_methyltr_TrmB_euk"/>
    <property type="match status" value="1"/>
</dbReference>
<comment type="caution">
    <text evidence="10">The sequence shown here is derived from an EMBL/GenBank/DDBJ whole genome shotgun (WGS) entry which is preliminary data.</text>
</comment>
<evidence type="ECO:0000256" key="8">
    <source>
        <dbReference type="ARBA" id="ARBA00023242"/>
    </source>
</evidence>
<dbReference type="NCBIfam" id="TIGR00091">
    <property type="entry name" value="tRNA (guanosine(46)-N7)-methyltransferase TrmB"/>
    <property type="match status" value="1"/>
</dbReference>
<evidence type="ECO:0000256" key="1">
    <source>
        <dbReference type="ARBA" id="ARBA00000142"/>
    </source>
</evidence>